<sequence>MSCIYSSHLAFSTSLLGLLTLGTLGTVPVQAASLDSRFDQIFVFSDSLSDPGNLFYITGGQVPENPLSFEGRFSNGPVWTEYFTPKFGLNPTPFTNSVQSSDGVNYSFGGATSGDNNTINILRPDIPMELPGLTQQLNYFIQPLLATNQSANPDALYVVWAGANDYGFGGVTDPTIPVTNISNAVQSLYGVGARNFLLLNLPGLGNTPFGLNLGLQEPLNQLTAAHNFYLSSAVNGLNQSLTGANIGLVDVNAKFNQILQNPSEFGFTNVTDSWSNAVAVCLEVGCQEFPNPDEYFFWDQVHPTTATHQIIADIAYSTVQSQFPKVPEPTSVLALSVLGLGFLFNQVSSNRRKN</sequence>
<organism evidence="2 3">
    <name type="scientific">Limnoraphis robusta CCNP1315</name>
    <dbReference type="NCBI Taxonomy" id="3110306"/>
    <lineage>
        <taxon>Bacteria</taxon>
        <taxon>Bacillati</taxon>
        <taxon>Cyanobacteriota</taxon>
        <taxon>Cyanophyceae</taxon>
        <taxon>Oscillatoriophycideae</taxon>
        <taxon>Oscillatoriales</taxon>
        <taxon>Sirenicapillariaceae</taxon>
        <taxon>Limnoraphis</taxon>
    </lineage>
</organism>
<name>A0ABU5U7J0_9CYAN</name>
<dbReference type="PANTHER" id="PTHR45648">
    <property type="entry name" value="GDSL LIPASE/ACYLHYDROLASE FAMILY PROTEIN (AFU_ORTHOLOGUE AFUA_4G14700)"/>
    <property type="match status" value="1"/>
</dbReference>
<keyword evidence="1 2" id="KW-0378">Hydrolase</keyword>
<dbReference type="CDD" id="cd01846">
    <property type="entry name" value="fatty_acyltransferase_like"/>
    <property type="match status" value="1"/>
</dbReference>
<reference evidence="2 3" key="1">
    <citation type="submission" date="2023-12" db="EMBL/GenBank/DDBJ databases">
        <title>Baltic Sea Cyanobacteria.</title>
        <authorList>
            <person name="Delbaje E."/>
            <person name="Fewer D.P."/>
            <person name="Shishido T.K."/>
        </authorList>
    </citation>
    <scope>NUCLEOTIDE SEQUENCE [LARGE SCALE GENOMIC DNA]</scope>
    <source>
        <strain evidence="2 3">CCNP 1315</strain>
    </source>
</reference>
<evidence type="ECO:0000256" key="1">
    <source>
        <dbReference type="ARBA" id="ARBA00022801"/>
    </source>
</evidence>
<dbReference type="InterPro" id="IPR001087">
    <property type="entry name" value="GDSL"/>
</dbReference>
<evidence type="ECO:0000313" key="3">
    <source>
        <dbReference type="Proteomes" id="UP001301728"/>
    </source>
</evidence>
<gene>
    <name evidence="2" type="ORF">VB854_29830</name>
</gene>
<dbReference type="EMBL" id="JAYGHT010000201">
    <property type="protein sequence ID" value="MEA5523139.1"/>
    <property type="molecule type" value="Genomic_DNA"/>
</dbReference>
<comment type="caution">
    <text evidence="2">The sequence shown here is derived from an EMBL/GenBank/DDBJ whole genome shotgun (WGS) entry which is preliminary data.</text>
</comment>
<protein>
    <submittedName>
        <fullName evidence="2">SGNH/GDSL hydrolase family protein</fullName>
        <ecNumber evidence="2">3.1.-.-</ecNumber>
    </submittedName>
</protein>
<dbReference type="GO" id="GO:0016787">
    <property type="term" value="F:hydrolase activity"/>
    <property type="evidence" value="ECO:0007669"/>
    <property type="project" value="UniProtKB-KW"/>
</dbReference>
<dbReference type="SUPFAM" id="SSF52266">
    <property type="entry name" value="SGNH hydrolase"/>
    <property type="match status" value="1"/>
</dbReference>
<keyword evidence="3" id="KW-1185">Reference proteome</keyword>
<dbReference type="RefSeq" id="WP_323273388.1">
    <property type="nucleotide sequence ID" value="NZ_JAYGHT010000201.1"/>
</dbReference>
<dbReference type="InterPro" id="IPR051058">
    <property type="entry name" value="GDSL_Est/Lipase"/>
</dbReference>
<dbReference type="Proteomes" id="UP001301728">
    <property type="component" value="Unassembled WGS sequence"/>
</dbReference>
<proteinExistence type="predicted"/>
<evidence type="ECO:0000313" key="2">
    <source>
        <dbReference type="EMBL" id="MEA5523139.1"/>
    </source>
</evidence>
<dbReference type="EC" id="3.1.-.-" evidence="2"/>
<dbReference type="InterPro" id="IPR036514">
    <property type="entry name" value="SGNH_hydro_sf"/>
</dbReference>
<dbReference type="PANTHER" id="PTHR45648:SF22">
    <property type="entry name" value="GDSL LIPASE_ACYLHYDROLASE FAMILY PROTEIN (AFU_ORTHOLOGUE AFUA_4G14700)"/>
    <property type="match status" value="1"/>
</dbReference>
<accession>A0ABU5U7J0</accession>
<dbReference type="Pfam" id="PF00657">
    <property type="entry name" value="Lipase_GDSL"/>
    <property type="match status" value="1"/>
</dbReference>
<dbReference type="Gene3D" id="3.40.50.1110">
    <property type="entry name" value="SGNH hydrolase"/>
    <property type="match status" value="1"/>
</dbReference>